<feature type="signal peptide" evidence="1">
    <location>
        <begin position="1"/>
        <end position="17"/>
    </location>
</feature>
<dbReference type="Pfam" id="PF00652">
    <property type="entry name" value="Ricin_B_lectin"/>
    <property type="match status" value="1"/>
</dbReference>
<gene>
    <name evidence="3" type="ORF">BD324DRAFT_640379</name>
</gene>
<dbReference type="RefSeq" id="XP_021867619.1">
    <property type="nucleotide sequence ID" value="XM_022017344.1"/>
</dbReference>
<proteinExistence type="predicted"/>
<feature type="domain" description="Ricin B lectin" evidence="2">
    <location>
        <begin position="35"/>
        <end position="150"/>
    </location>
</feature>
<dbReference type="InterPro" id="IPR035992">
    <property type="entry name" value="Ricin_B-like_lectins"/>
</dbReference>
<dbReference type="Proteomes" id="UP000193218">
    <property type="component" value="Unassembled WGS sequence"/>
</dbReference>
<evidence type="ECO:0000313" key="3">
    <source>
        <dbReference type="EMBL" id="ORX33254.1"/>
    </source>
</evidence>
<accession>A0A1Y1U6U4</accession>
<dbReference type="GO" id="GO:0030246">
    <property type="term" value="F:carbohydrate binding"/>
    <property type="evidence" value="ECO:0007669"/>
    <property type="project" value="UniProtKB-KW"/>
</dbReference>
<evidence type="ECO:0000259" key="2">
    <source>
        <dbReference type="Pfam" id="PF00652"/>
    </source>
</evidence>
<feature type="chain" id="PRO_5012282217" evidence="1">
    <location>
        <begin position="18"/>
        <end position="180"/>
    </location>
</feature>
<dbReference type="PROSITE" id="PS50231">
    <property type="entry name" value="RICIN_B_LECTIN"/>
    <property type="match status" value="1"/>
</dbReference>
<comment type="caution">
    <text evidence="3">The sequence shown here is derived from an EMBL/GenBank/DDBJ whole genome shotgun (WGS) entry which is preliminary data.</text>
</comment>
<sequence length="180" mass="19743">MLSKVLAATILSGLALAAPMSKRQNPRHISKIYASNGQCLGFTESQDLYNGTPVGNVDCNSDAAIEWMFFVGEANHIYPGTNPNFVLDAGSDPHNFGKLHLWQPYENLFQQTWWYTTDNRIAIYNGDQCIDDGNGGQTYQCTTGNTNQVWLYDGEPGHYTCEDATTTTVTVTATPTATSS</sequence>
<dbReference type="SUPFAM" id="SSF50370">
    <property type="entry name" value="Ricin B-like lectins"/>
    <property type="match status" value="1"/>
</dbReference>
<keyword evidence="1" id="KW-0732">Signal</keyword>
<dbReference type="Gene3D" id="2.80.10.50">
    <property type="match status" value="1"/>
</dbReference>
<dbReference type="InParanoid" id="A0A1Y1U6U4"/>
<dbReference type="InterPro" id="IPR000772">
    <property type="entry name" value="Ricin_B_lectin"/>
</dbReference>
<evidence type="ECO:0000313" key="4">
    <source>
        <dbReference type="Proteomes" id="UP000193218"/>
    </source>
</evidence>
<evidence type="ECO:0000256" key="1">
    <source>
        <dbReference type="SAM" id="SignalP"/>
    </source>
</evidence>
<organism evidence="3 4">
    <name type="scientific">Kockovaella imperatae</name>
    <dbReference type="NCBI Taxonomy" id="4999"/>
    <lineage>
        <taxon>Eukaryota</taxon>
        <taxon>Fungi</taxon>
        <taxon>Dikarya</taxon>
        <taxon>Basidiomycota</taxon>
        <taxon>Agaricomycotina</taxon>
        <taxon>Tremellomycetes</taxon>
        <taxon>Tremellales</taxon>
        <taxon>Cuniculitremaceae</taxon>
        <taxon>Kockovaella</taxon>
    </lineage>
</organism>
<keyword evidence="3" id="KW-0430">Lectin</keyword>
<dbReference type="STRING" id="4999.A0A1Y1U6U4"/>
<keyword evidence="4" id="KW-1185">Reference proteome</keyword>
<dbReference type="GeneID" id="33559153"/>
<reference evidence="3 4" key="1">
    <citation type="submission" date="2017-03" db="EMBL/GenBank/DDBJ databases">
        <title>Widespread Adenine N6-methylation of Active Genes in Fungi.</title>
        <authorList>
            <consortium name="DOE Joint Genome Institute"/>
            <person name="Mondo S.J."/>
            <person name="Dannebaum R.O."/>
            <person name="Kuo R.C."/>
            <person name="Louie K.B."/>
            <person name="Bewick A.J."/>
            <person name="Labutti K."/>
            <person name="Haridas S."/>
            <person name="Kuo A."/>
            <person name="Salamov A."/>
            <person name="Ahrendt S.R."/>
            <person name="Lau R."/>
            <person name="Bowen B.P."/>
            <person name="Lipzen A."/>
            <person name="Sullivan W."/>
            <person name="Andreopoulos W.B."/>
            <person name="Clum A."/>
            <person name="Lindquist E."/>
            <person name="Daum C."/>
            <person name="Northen T.R."/>
            <person name="Ramamoorthy G."/>
            <person name="Schmitz R.J."/>
            <person name="Gryganskyi A."/>
            <person name="Culley D."/>
            <person name="Magnuson J."/>
            <person name="James T.Y."/>
            <person name="O'Malley M.A."/>
            <person name="Stajich J.E."/>
            <person name="Spatafora J.W."/>
            <person name="Visel A."/>
            <person name="Grigoriev I.V."/>
        </authorList>
    </citation>
    <scope>NUCLEOTIDE SEQUENCE [LARGE SCALE GENOMIC DNA]</scope>
    <source>
        <strain evidence="3 4">NRRL Y-17943</strain>
    </source>
</reference>
<dbReference type="AlphaFoldDB" id="A0A1Y1U6U4"/>
<dbReference type="EMBL" id="NBSH01000030">
    <property type="protein sequence ID" value="ORX33254.1"/>
    <property type="molecule type" value="Genomic_DNA"/>
</dbReference>
<protein>
    <submittedName>
        <fullName evidence="3">Ricin B lectin domain-containing protein</fullName>
    </submittedName>
</protein>
<dbReference type="OrthoDB" id="2593293at2759"/>
<name>A0A1Y1U6U4_9TREE</name>